<proteinExistence type="predicted"/>
<name>A0ACB7FKX5_NIBAL</name>
<dbReference type="EMBL" id="CM024789">
    <property type="protein sequence ID" value="KAG8014829.1"/>
    <property type="molecule type" value="Genomic_DNA"/>
</dbReference>
<accession>A0ACB7FKX5</accession>
<reference evidence="1" key="1">
    <citation type="submission" date="2020-04" db="EMBL/GenBank/DDBJ databases">
        <title>A chromosome-scale assembly and high-density genetic map of the yellow drum (Nibea albiflora) genome.</title>
        <authorList>
            <person name="Xu D."/>
            <person name="Zhang W."/>
            <person name="Chen R."/>
            <person name="Tan P."/>
            <person name="Wang L."/>
            <person name="Song H."/>
            <person name="Tian L."/>
            <person name="Zhu Q."/>
            <person name="Wang B."/>
        </authorList>
    </citation>
    <scope>NUCLEOTIDE SEQUENCE</scope>
    <source>
        <strain evidence="1">ZJHYS-2018</strain>
    </source>
</reference>
<organism evidence="1 2">
    <name type="scientific">Nibea albiflora</name>
    <name type="common">Yellow drum</name>
    <name type="synonym">Corvina albiflora</name>
    <dbReference type="NCBI Taxonomy" id="240163"/>
    <lineage>
        <taxon>Eukaryota</taxon>
        <taxon>Metazoa</taxon>
        <taxon>Chordata</taxon>
        <taxon>Craniata</taxon>
        <taxon>Vertebrata</taxon>
        <taxon>Euteleostomi</taxon>
        <taxon>Actinopterygii</taxon>
        <taxon>Neopterygii</taxon>
        <taxon>Teleostei</taxon>
        <taxon>Neoteleostei</taxon>
        <taxon>Acanthomorphata</taxon>
        <taxon>Eupercaria</taxon>
        <taxon>Sciaenidae</taxon>
        <taxon>Nibea</taxon>
    </lineage>
</organism>
<keyword evidence="2" id="KW-1185">Reference proteome</keyword>
<sequence length="865" mass="97701">MKDFVELPQYERNFKEFKVNGNTLPRIAANEPSFLSGHLRVQDQRDKQKLNIKALDVVLFGPPTRPPHNYMKDLLLIVSVVMGVGGCWFAQAQNKASKIHISKMMKDLESLQRAEQSLIDLQEQLERAQEEKRNVAEEKQNLEEKMRDEIMGAQEEAHRLHELRQGAVSELSRLRYAEEELEQVLGALKQAEKDMHASWTASEALQQWLQLTHEVEVQYYNVKKQSAVLQLAAAKEEAEKIKKKRSSVLGTLHVAHSSSLDQVDHKILEAKNALSEVTGCLRERLNRWQQIERLCGFPIIRNPGLPQLTAQLYSDSAALGLPRLSQPSCSCHSSVHGSIEDLLEESAPPILPPMPVPVPPLKRSPRTQGSTICRSRRPGVVTQPPAGMISQDPDLLIPIRAPYPGFDEEDGRFLKTLKKHSIAKPLTKEVEAVVESPIRKISVQELEASVDVSSRKMPKDKVLDASLEIPSLKLPKEDPLLEVTSRRISRDRSEGPINVAVRKGLTSELDTDLLARKVERDTIGDLMDTASRNVYRERSDLPMDVRKILWNELETPKNVAPKKLSRDMMGISMDSASRKMIRDDVEHLLDSVSRRITRDSMGKSFDTSSRKIPWNKGECQLDSLEATRTPPRKISRDELEYCADTSSIRMPPREKYELLMDTASSAEKQEFSLEPPTSRRILRDELDISADSLRRRIPRMVREDNSTDTPLGKIPWDRVEASMEIPKQSLWKEELEALESSSPGRIGQPDLMVTSQVPWKSSSDLFTVGPLSQLVYDGILEKSCSSIATASTGLSASTPNLPHSRLLLEVEPQMPLPRIHVPSPVLPCEKQRDKEKNKKSLKLKNLFKKKNESTPEKLQSGLQKL</sequence>
<comment type="caution">
    <text evidence="1">The sequence shown here is derived from an EMBL/GenBank/DDBJ whole genome shotgun (WGS) entry which is preliminary data.</text>
</comment>
<evidence type="ECO:0000313" key="1">
    <source>
        <dbReference type="EMBL" id="KAG8014829.1"/>
    </source>
</evidence>
<gene>
    <name evidence="1" type="primary">STIM2</name>
    <name evidence="1" type="ORF">GBF38_003486</name>
</gene>
<protein>
    <submittedName>
        <fullName evidence="1">Stromal interaction molecule 2</fullName>
    </submittedName>
</protein>
<dbReference type="Proteomes" id="UP000805704">
    <property type="component" value="Chromosome 1"/>
</dbReference>
<evidence type="ECO:0000313" key="2">
    <source>
        <dbReference type="Proteomes" id="UP000805704"/>
    </source>
</evidence>